<feature type="transmembrane region" description="Helical" evidence="1">
    <location>
        <begin position="864"/>
        <end position="883"/>
    </location>
</feature>
<evidence type="ECO:0000256" key="1">
    <source>
        <dbReference type="SAM" id="Phobius"/>
    </source>
</evidence>
<reference evidence="2 3" key="1">
    <citation type="journal article" date="2021" name="Int. J. Syst. Evol. Microbiol.">
        <title>Amazonocrinis nigriterrae gen. nov., sp. nov., Atlanticothrix silvestris gen. nov., sp. nov. and Dendronalium phyllosphericum gen. nov., sp. nov., nostocacean cyanobacteria from Brazilian environments.</title>
        <authorList>
            <person name="Alvarenga D.O."/>
            <person name="Andreote A.P.D."/>
            <person name="Branco L.H.Z."/>
            <person name="Delbaje E."/>
            <person name="Cruz R.B."/>
            <person name="Varani A.M."/>
            <person name="Fiore M.F."/>
        </authorList>
    </citation>
    <scope>NUCLEOTIDE SEQUENCE [LARGE SCALE GENOMIC DNA]</scope>
    <source>
        <strain evidence="2 3">CENA67</strain>
    </source>
</reference>
<keyword evidence="3" id="KW-1185">Reference proteome</keyword>
<comment type="caution">
    <text evidence="2">The sequence shown here is derived from an EMBL/GenBank/DDBJ whole genome shotgun (WGS) entry which is preliminary data.</text>
</comment>
<dbReference type="InterPro" id="IPR027417">
    <property type="entry name" value="P-loop_NTPase"/>
</dbReference>
<dbReference type="Pfam" id="PF14516">
    <property type="entry name" value="AAA_35"/>
    <property type="match status" value="1"/>
</dbReference>
<dbReference type="Gene3D" id="3.40.50.300">
    <property type="entry name" value="P-loop containing nucleotide triphosphate hydrolases"/>
    <property type="match status" value="1"/>
</dbReference>
<protein>
    <submittedName>
        <fullName evidence="2">AAA-like domain-containing protein</fullName>
    </submittedName>
</protein>
<feature type="transmembrane region" description="Helical" evidence="1">
    <location>
        <begin position="922"/>
        <end position="941"/>
    </location>
</feature>
<gene>
    <name evidence="2" type="ORF">I8748_07725</name>
</gene>
<dbReference type="EMBL" id="JAECZC010000009">
    <property type="protein sequence ID" value="MBH8562062.1"/>
    <property type="molecule type" value="Genomic_DNA"/>
</dbReference>
<keyword evidence="1" id="KW-1133">Transmembrane helix</keyword>
<sequence length="1166" mass="134097">MANLPDPLPNYEYQVGGTLPPDAPTYVMRQADVELYQALKQGEFCYVLNSRQMGKSSLRVRVMEQLEKNRITCAAFDLNEIGTDITPKEWYAGVINRLVTDLNISETFDLDNWWNSHESLSPVNHLSKFIEENLLKEIPENIVIFIDEIDTVLSLKNFSTDDFLSMIRSCYNQRVHKPIYKRLTFCLLGVATPSDLIKNKQRTPFNIGRAIELKGFDLYEDDVKPLVNGLKGKVSNPQLVLEEILDWTGGQPFLTQKLCKLIPNGIEASGVEELVRSRIIENWESQDNPEHLKTIRNRILGNEQRASQLLGLYQQILQQQGISANDNYEQMELRLTGLVVKKHSKLQVYNRIYENVFDQEWLNNELANLRPPGYREKITAWLASNRQDESRLLRKDELNKAHKWADKRNLSREDYDFLQASQELRTRELEEISEPYKFIFKDKKLFSIYDLIEECDNDPDIAEQYLFNGIFKDWLLRSKTDIANMSLEIVRSYQHEKRKGLEIFVRALCEHVGRDAYPKIAFEQNHKDFGEVAVGTQHRFSLNIVNKGRGFAWGNVTLVGNLPGLRIVNNKFDSSIDKTLDIDLNTIEVKPGKYSGFIEINLENIKQEKRIIIEVSYIIIYAKLVEIPELNLGVLRDDSNFFSASFQLTCDPSDAKIKGTAFTNKNYLQITPSKFEESCLEFSLNINTTSLEAGWYKEKVFLKTNQGEFEVPVYFKKSCIRDIIANAKSAVIIGIPLGLIMFIIRHILGRFLSVDLDDSWLLSYPPEVTKSSYWLEFFPFIHLSILGIPEIQLTCSIFGSLIVLLLIFILYKYSNYMNYIKTKVGLKITVFSNRINELRENIQNINITNNQRIYNYSYMSRSKVIFLPLFIKAVLLISILLLSLFVIKFLINICAWIGSTFIITADLTAYPLRVIGIEPAEIGWLVLGCFIGGAIGLIQSFKLIEQHSYLSKIYTIAIIIPFILFSIGLITPRFQNHTDFFSHTILVDDFQYPSKEWNHDPSAIITGGGLFHPESQNNWSLSIWGKQNQIIKNVDFSVNATKISGSDDAGFGIVARYSDQVDEKFYYLLIKGNGQFYMGKYSTSKRWEDKVGWHYSTSIKQGNKNENQLRIVCEGERIIWWINGQRIGIFEDNSYSDGRIGVISLPDNSDGVAVFFDNVIVKTKPE</sequence>
<dbReference type="Proteomes" id="UP000632766">
    <property type="component" value="Unassembled WGS sequence"/>
</dbReference>
<organism evidence="2 3">
    <name type="scientific">Amazonocrinis nigriterrae CENA67</name>
    <dbReference type="NCBI Taxonomy" id="2794033"/>
    <lineage>
        <taxon>Bacteria</taxon>
        <taxon>Bacillati</taxon>
        <taxon>Cyanobacteriota</taxon>
        <taxon>Cyanophyceae</taxon>
        <taxon>Nostocales</taxon>
        <taxon>Nostocaceae</taxon>
        <taxon>Amazonocrinis</taxon>
        <taxon>Amazonocrinis nigriterrae</taxon>
    </lineage>
</organism>
<feature type="transmembrane region" description="Helical" evidence="1">
    <location>
        <begin position="791"/>
        <end position="811"/>
    </location>
</feature>
<dbReference type="Gene3D" id="2.60.120.560">
    <property type="entry name" value="Exo-inulinase, domain 1"/>
    <property type="match status" value="1"/>
</dbReference>
<feature type="transmembrane region" description="Helical" evidence="1">
    <location>
        <begin position="953"/>
        <end position="971"/>
    </location>
</feature>
<accession>A0A8J7HMK8</accession>
<keyword evidence="1" id="KW-0472">Membrane</keyword>
<proteinExistence type="predicted"/>
<evidence type="ECO:0000313" key="3">
    <source>
        <dbReference type="Proteomes" id="UP000632766"/>
    </source>
</evidence>
<dbReference type="SUPFAM" id="SSF52540">
    <property type="entry name" value="P-loop containing nucleoside triphosphate hydrolases"/>
    <property type="match status" value="1"/>
</dbReference>
<keyword evidence="1" id="KW-0812">Transmembrane</keyword>
<name>A0A8J7HMK8_9NOST</name>
<evidence type="ECO:0000313" key="2">
    <source>
        <dbReference type="EMBL" id="MBH8562062.1"/>
    </source>
</evidence>
<dbReference type="AlphaFoldDB" id="A0A8J7HMK8"/>
<dbReference type="RefSeq" id="WP_198124038.1">
    <property type="nucleotide sequence ID" value="NZ_JAECZC010000009.1"/>
</dbReference>